<sequence length="302" mass="33910">MIPWVERKIEGVPSKYSDDDSVSNLVVNVGPPCDWFSHPIVGDDRLCSPFDRDCFILMYKCMFDVIGLRFPLSSFEVGVINDLRIFPSQLHPLSWAHVRAFAYWCEWAGVTPTVPIFFSFFDVIRTSSNPERNQDQSEFVVVDNLSDTDDEDVSDIRSHYNMPQTKSVPKTGCKDVVGVHPSSSKHHGGGSPSNNDPNLVIPLLVFIILGDRGMADELDFIHSLAGDLYIESTLDDAQDIDQDGVSPGPNKEDRHKKRHDRDVFEESRKKDSLLVNEATTVDVVVVPPSHPLMDMGRFLASF</sequence>
<name>A0A392MAW0_9FABA</name>
<feature type="non-terminal residue" evidence="3">
    <location>
        <position position="302"/>
    </location>
</feature>
<feature type="region of interest" description="Disordered" evidence="1">
    <location>
        <begin position="239"/>
        <end position="266"/>
    </location>
</feature>
<dbReference type="PANTHER" id="PTHR31099">
    <property type="entry name" value="OS06G0165300 PROTEIN"/>
    <property type="match status" value="1"/>
</dbReference>
<accession>A0A392MAW0</accession>
<proteinExistence type="predicted"/>
<evidence type="ECO:0000313" key="3">
    <source>
        <dbReference type="EMBL" id="MCH84421.1"/>
    </source>
</evidence>
<dbReference type="InterPro" id="IPR007321">
    <property type="entry name" value="Transposase_28"/>
</dbReference>
<keyword evidence="4" id="KW-1185">Reference proteome</keyword>
<protein>
    <recommendedName>
        <fullName evidence="2">Transposase (putative) gypsy type domain-containing protein</fullName>
    </recommendedName>
</protein>
<organism evidence="3 4">
    <name type="scientific">Trifolium medium</name>
    <dbReference type="NCBI Taxonomy" id="97028"/>
    <lineage>
        <taxon>Eukaryota</taxon>
        <taxon>Viridiplantae</taxon>
        <taxon>Streptophyta</taxon>
        <taxon>Embryophyta</taxon>
        <taxon>Tracheophyta</taxon>
        <taxon>Spermatophyta</taxon>
        <taxon>Magnoliopsida</taxon>
        <taxon>eudicotyledons</taxon>
        <taxon>Gunneridae</taxon>
        <taxon>Pentapetalae</taxon>
        <taxon>rosids</taxon>
        <taxon>fabids</taxon>
        <taxon>Fabales</taxon>
        <taxon>Fabaceae</taxon>
        <taxon>Papilionoideae</taxon>
        <taxon>50 kb inversion clade</taxon>
        <taxon>NPAAA clade</taxon>
        <taxon>Hologalegina</taxon>
        <taxon>IRL clade</taxon>
        <taxon>Trifolieae</taxon>
        <taxon>Trifolium</taxon>
    </lineage>
</organism>
<comment type="caution">
    <text evidence="3">The sequence shown here is derived from an EMBL/GenBank/DDBJ whole genome shotgun (WGS) entry which is preliminary data.</text>
</comment>
<reference evidence="3 4" key="1">
    <citation type="journal article" date="2018" name="Front. Plant Sci.">
        <title>Red Clover (Trifolium pratense) and Zigzag Clover (T. medium) - A Picture of Genomic Similarities and Differences.</title>
        <authorList>
            <person name="Dluhosova J."/>
            <person name="Istvanek J."/>
            <person name="Nedelnik J."/>
            <person name="Repkova J."/>
        </authorList>
    </citation>
    <scope>NUCLEOTIDE SEQUENCE [LARGE SCALE GENOMIC DNA]</scope>
    <source>
        <strain evidence="4">cv. 10/8</strain>
        <tissue evidence="3">Leaf</tissue>
    </source>
</reference>
<evidence type="ECO:0000313" key="4">
    <source>
        <dbReference type="Proteomes" id="UP000265520"/>
    </source>
</evidence>
<dbReference type="Proteomes" id="UP000265520">
    <property type="component" value="Unassembled WGS sequence"/>
</dbReference>
<evidence type="ECO:0000259" key="2">
    <source>
        <dbReference type="Pfam" id="PF04195"/>
    </source>
</evidence>
<dbReference type="Pfam" id="PF04195">
    <property type="entry name" value="Transposase_28"/>
    <property type="match status" value="1"/>
</dbReference>
<feature type="domain" description="Transposase (putative) gypsy type" evidence="2">
    <location>
        <begin position="65"/>
        <end position="123"/>
    </location>
</feature>
<evidence type="ECO:0000256" key="1">
    <source>
        <dbReference type="SAM" id="MobiDB-lite"/>
    </source>
</evidence>
<dbReference type="AlphaFoldDB" id="A0A392MAW0"/>
<dbReference type="PANTHER" id="PTHR31099:SF28">
    <property type="entry name" value="F5J5.12"/>
    <property type="match status" value="1"/>
</dbReference>
<gene>
    <name evidence="3" type="ORF">A2U01_0005253</name>
</gene>
<dbReference type="EMBL" id="LXQA010006789">
    <property type="protein sequence ID" value="MCH84421.1"/>
    <property type="molecule type" value="Genomic_DNA"/>
</dbReference>